<dbReference type="InterPro" id="IPR008271">
    <property type="entry name" value="Ser/Thr_kinase_AS"/>
</dbReference>
<dbReference type="GO" id="GO:0005524">
    <property type="term" value="F:ATP binding"/>
    <property type="evidence" value="ECO:0007669"/>
    <property type="project" value="InterPro"/>
</dbReference>
<dbReference type="PROSITE" id="PS00108">
    <property type="entry name" value="PROTEIN_KINASE_ST"/>
    <property type="match status" value="1"/>
</dbReference>
<gene>
    <name evidence="6" type="ORF">PPENT_87.1.T1320162</name>
</gene>
<dbReference type="EMBL" id="CAJJDO010000132">
    <property type="protein sequence ID" value="CAD8203013.1"/>
    <property type="molecule type" value="Genomic_DNA"/>
</dbReference>
<evidence type="ECO:0000256" key="4">
    <source>
        <dbReference type="SAM" id="MobiDB-lite"/>
    </source>
</evidence>
<dbReference type="OrthoDB" id="5979581at2759"/>
<keyword evidence="7" id="KW-1185">Reference proteome</keyword>
<dbReference type="InterPro" id="IPR000719">
    <property type="entry name" value="Prot_kinase_dom"/>
</dbReference>
<accession>A0A8S1XPH9</accession>
<protein>
    <recommendedName>
        <fullName evidence="2">Casein kinase I</fullName>
        <ecNumber evidence="1">2.7.11.1</ecNumber>
    </recommendedName>
</protein>
<dbReference type="SMART" id="SM00220">
    <property type="entry name" value="S_TKc"/>
    <property type="match status" value="1"/>
</dbReference>
<keyword evidence="3" id="KW-0175">Coiled coil</keyword>
<dbReference type="CDD" id="cd14016">
    <property type="entry name" value="STKc_CK1"/>
    <property type="match status" value="1"/>
</dbReference>
<evidence type="ECO:0000313" key="7">
    <source>
        <dbReference type="Proteomes" id="UP000689195"/>
    </source>
</evidence>
<sequence length="568" mass="67008">MAYQSQCNSQMNTNHSLKAPVDSLLGRVVCKNYLIVSKINEGSFGKVYKAIHQIKQDYYAVKIEAQEHRQKKGETLRLEAEILKKLNGEKGIPRLYYYIEDSTQRVLVETLLGKNLDELYSLCNHKFSLKTILLFMDQAISRLEYLHSQGYIHRDIKPENFMIGIPPNENLIYLIDFGLNAPIYDSQKRLLPKLKGQPLVGTARFTPICSHQGYSQSRASDLESLGYLAIFFLKGSLPWMKVEAQTKEERFNLIGQKKMRETPMSLCYGLPREFEGYFNYIFNVSHDTEPSYNYLRKLLKGLMHRMQYNDNVFDWQEIIKKEEESKKSSNKKIKLNAQTQQFKPIESEDEQDSPKVAMMQSKDSKKSSSNFLKRSITDQLNFQKQQSINQRNNIELLISQNELLNLRLKQKLLSNNNNNNTQEEPENFGFVINGLADYNYYQIYYQLMKKSPQLKLQIIKMRPIVCNTELAFIIPTNKEKKVSMKRKMKTSDEQIKNARSRYQELFYQQEANLEYLYDQLTERIEKYTLQKQKQLASKAKYACDYNFRWKQRLQEQKWLDIYMSRFVS</sequence>
<evidence type="ECO:0000259" key="5">
    <source>
        <dbReference type="PROSITE" id="PS50011"/>
    </source>
</evidence>
<dbReference type="PANTHER" id="PTHR11909">
    <property type="entry name" value="CASEIN KINASE-RELATED"/>
    <property type="match status" value="1"/>
</dbReference>
<dbReference type="Pfam" id="PF00069">
    <property type="entry name" value="Pkinase"/>
    <property type="match status" value="1"/>
</dbReference>
<feature type="domain" description="Protein kinase" evidence="5">
    <location>
        <begin position="33"/>
        <end position="307"/>
    </location>
</feature>
<proteinExistence type="predicted"/>
<dbReference type="Proteomes" id="UP000689195">
    <property type="component" value="Unassembled WGS sequence"/>
</dbReference>
<name>A0A8S1XPH9_9CILI</name>
<dbReference type="AlphaFoldDB" id="A0A8S1XPH9"/>
<dbReference type="InterPro" id="IPR050235">
    <property type="entry name" value="CK1_Ser-Thr_kinase"/>
</dbReference>
<evidence type="ECO:0000256" key="3">
    <source>
        <dbReference type="SAM" id="Coils"/>
    </source>
</evidence>
<feature type="region of interest" description="Disordered" evidence="4">
    <location>
        <begin position="326"/>
        <end position="370"/>
    </location>
</feature>
<dbReference type="PROSITE" id="PS50011">
    <property type="entry name" value="PROTEIN_KINASE_DOM"/>
    <property type="match status" value="1"/>
</dbReference>
<dbReference type="GO" id="GO:0004674">
    <property type="term" value="F:protein serine/threonine kinase activity"/>
    <property type="evidence" value="ECO:0007669"/>
    <property type="project" value="UniProtKB-EC"/>
</dbReference>
<dbReference type="EC" id="2.7.11.1" evidence="1"/>
<organism evidence="6 7">
    <name type="scientific">Paramecium pentaurelia</name>
    <dbReference type="NCBI Taxonomy" id="43138"/>
    <lineage>
        <taxon>Eukaryota</taxon>
        <taxon>Sar</taxon>
        <taxon>Alveolata</taxon>
        <taxon>Ciliophora</taxon>
        <taxon>Intramacronucleata</taxon>
        <taxon>Oligohymenophorea</taxon>
        <taxon>Peniculida</taxon>
        <taxon>Parameciidae</taxon>
        <taxon>Paramecium</taxon>
    </lineage>
</organism>
<evidence type="ECO:0000256" key="2">
    <source>
        <dbReference type="ARBA" id="ARBA00023860"/>
    </source>
</evidence>
<evidence type="ECO:0000256" key="1">
    <source>
        <dbReference type="ARBA" id="ARBA00012513"/>
    </source>
</evidence>
<feature type="coiled-coil region" evidence="3">
    <location>
        <begin position="510"/>
        <end position="537"/>
    </location>
</feature>
<comment type="caution">
    <text evidence="6">The sequence shown here is derived from an EMBL/GenBank/DDBJ whole genome shotgun (WGS) entry which is preliminary data.</text>
</comment>
<evidence type="ECO:0000313" key="6">
    <source>
        <dbReference type="EMBL" id="CAD8203013.1"/>
    </source>
</evidence>
<reference evidence="6" key="1">
    <citation type="submission" date="2021-01" db="EMBL/GenBank/DDBJ databases">
        <authorList>
            <consortium name="Genoscope - CEA"/>
            <person name="William W."/>
        </authorList>
    </citation>
    <scope>NUCLEOTIDE SEQUENCE</scope>
</reference>